<comment type="caution">
    <text evidence="9">The sequence shown here is derived from an EMBL/GenBank/DDBJ whole genome shotgun (WGS) entry which is preliminary data.</text>
</comment>
<dbReference type="NCBIfam" id="NF001965">
    <property type="entry name" value="PRK00742.1"/>
    <property type="match status" value="1"/>
</dbReference>
<comment type="function">
    <text evidence="4">Involved in chemotaxis. Part of a chemotaxis signal transduction system that modulates chemotaxis in response to various stimuli. Catalyzes the demethylation of specific methylglutamate residues introduced into the chemoreceptors (methyl-accepting chemotaxis proteins or MCP) by CheR. Also mediates the irreversible deamidation of specific glutamine residues to glutamic acid.</text>
</comment>
<keyword evidence="4" id="KW-0963">Cytoplasm</keyword>
<dbReference type="EC" id="3.5.1.44" evidence="4"/>
<dbReference type="EC" id="3.1.1.61" evidence="4"/>
<name>A0ABT9H5S0_9SPHN</name>
<reference evidence="9 10" key="1">
    <citation type="submission" date="2023-08" db="EMBL/GenBank/DDBJ databases">
        <title>genomic of DY56.</title>
        <authorList>
            <person name="Wang Y."/>
        </authorList>
    </citation>
    <scope>NUCLEOTIDE SEQUENCE [LARGE SCALE GENOMIC DNA]</scope>
    <source>
        <strain evidence="9 10">DY56-A-20</strain>
    </source>
</reference>
<evidence type="ECO:0000256" key="2">
    <source>
        <dbReference type="ARBA" id="ARBA00022801"/>
    </source>
</evidence>
<sequence>MAAVLRPERFAQAAAPRSPARNADTIRVMIVDDSLTVRTVFSRMIGREDDLAVVADADTAEKALLALRSTDVDVILLDLEMPGMGGIEALPRLLERAAKAQVLVVSSLTQDGAEHTLTALSMGAADTMLKPRPGGFNDQYRDALLAKIRALGGQAQESETDGSEPAAVPLRRRTKVPHVVAIGASTGGIHALNLFLHRLPREFDLPILITQHLPESFMPVFARQVEAAARRQAVLADEGTNIERGRIVIAPGYGHMVVRRAHPGVISGTGTVTGLAHHRATSGCMPSVDPMFESLADCFDGHVAAVLLSGMGRDGTEGAGAVARAGGAVFAQDEASCAVWGMPRGVTESGIATAVLPPEQLADAVIAAAADEAGGAAAWV</sequence>
<evidence type="ECO:0000259" key="8">
    <source>
        <dbReference type="PROSITE" id="PS50122"/>
    </source>
</evidence>
<comment type="domain">
    <text evidence="4">Contains a C-terminal catalytic domain, and an N-terminal region which modulates catalytic activity.</text>
</comment>
<feature type="active site" evidence="4 5">
    <location>
        <position position="314"/>
    </location>
</feature>
<dbReference type="Gene3D" id="3.40.50.180">
    <property type="entry name" value="Methylesterase CheB, C-terminal domain"/>
    <property type="match status" value="1"/>
</dbReference>
<dbReference type="PROSITE" id="PS50122">
    <property type="entry name" value="CHEB"/>
    <property type="match status" value="1"/>
</dbReference>
<dbReference type="PIRSF" id="PIRSF000876">
    <property type="entry name" value="RR_chemtxs_CheB"/>
    <property type="match status" value="1"/>
</dbReference>
<comment type="catalytic activity">
    <reaction evidence="3 4">
        <text>[protein]-L-glutamate 5-O-methyl ester + H2O = L-glutamyl-[protein] + methanol + H(+)</text>
        <dbReference type="Rhea" id="RHEA:23236"/>
        <dbReference type="Rhea" id="RHEA-COMP:10208"/>
        <dbReference type="Rhea" id="RHEA-COMP:10311"/>
        <dbReference type="ChEBI" id="CHEBI:15377"/>
        <dbReference type="ChEBI" id="CHEBI:15378"/>
        <dbReference type="ChEBI" id="CHEBI:17790"/>
        <dbReference type="ChEBI" id="CHEBI:29973"/>
        <dbReference type="ChEBI" id="CHEBI:82795"/>
        <dbReference type="EC" id="3.1.1.61"/>
    </reaction>
</comment>
<dbReference type="Proteomes" id="UP001235664">
    <property type="component" value="Unassembled WGS sequence"/>
</dbReference>
<evidence type="ECO:0000256" key="4">
    <source>
        <dbReference type="HAMAP-Rule" id="MF_00099"/>
    </source>
</evidence>
<dbReference type="SUPFAM" id="SSF52172">
    <property type="entry name" value="CheY-like"/>
    <property type="match status" value="1"/>
</dbReference>
<keyword evidence="2 4" id="KW-0378">Hydrolase</keyword>
<dbReference type="GO" id="GO:0008168">
    <property type="term" value="F:methyltransferase activity"/>
    <property type="evidence" value="ECO:0007669"/>
    <property type="project" value="UniProtKB-KW"/>
</dbReference>
<feature type="active site" evidence="4 5">
    <location>
        <position position="212"/>
    </location>
</feature>
<dbReference type="RefSeq" id="WP_305928712.1">
    <property type="nucleotide sequence ID" value="NZ_JAVAIL010000001.1"/>
</dbReference>
<dbReference type="GO" id="GO:0032259">
    <property type="term" value="P:methylation"/>
    <property type="evidence" value="ECO:0007669"/>
    <property type="project" value="UniProtKB-KW"/>
</dbReference>
<feature type="domain" description="CheB-type methylesterase" evidence="8">
    <location>
        <begin position="169"/>
        <end position="372"/>
    </location>
</feature>
<protein>
    <recommendedName>
        <fullName evidence="4">Protein-glutamate methylesterase/protein-glutamine glutaminase</fullName>
        <ecNumber evidence="4">3.1.1.61</ecNumber>
        <ecNumber evidence="4">3.5.1.44</ecNumber>
    </recommendedName>
</protein>
<evidence type="ECO:0000259" key="7">
    <source>
        <dbReference type="PROSITE" id="PS50110"/>
    </source>
</evidence>
<organism evidence="9 10">
    <name type="scientific">Qipengyuania benthica</name>
    <dbReference type="NCBI Taxonomy" id="3067651"/>
    <lineage>
        <taxon>Bacteria</taxon>
        <taxon>Pseudomonadati</taxon>
        <taxon>Pseudomonadota</taxon>
        <taxon>Alphaproteobacteria</taxon>
        <taxon>Sphingomonadales</taxon>
        <taxon>Erythrobacteraceae</taxon>
        <taxon>Qipengyuania</taxon>
    </lineage>
</organism>
<feature type="domain" description="Response regulatory" evidence="7">
    <location>
        <begin position="27"/>
        <end position="145"/>
    </location>
</feature>
<proteinExistence type="inferred from homology"/>
<evidence type="ECO:0000256" key="5">
    <source>
        <dbReference type="PROSITE-ProRule" id="PRU00050"/>
    </source>
</evidence>
<comment type="catalytic activity">
    <reaction evidence="4">
        <text>L-glutaminyl-[protein] + H2O = L-glutamyl-[protein] + NH4(+)</text>
        <dbReference type="Rhea" id="RHEA:16441"/>
        <dbReference type="Rhea" id="RHEA-COMP:10207"/>
        <dbReference type="Rhea" id="RHEA-COMP:10208"/>
        <dbReference type="ChEBI" id="CHEBI:15377"/>
        <dbReference type="ChEBI" id="CHEBI:28938"/>
        <dbReference type="ChEBI" id="CHEBI:29973"/>
        <dbReference type="ChEBI" id="CHEBI:30011"/>
        <dbReference type="EC" id="3.5.1.44"/>
    </reaction>
</comment>
<comment type="subcellular location">
    <subcellularLocation>
        <location evidence="4">Cytoplasm</location>
    </subcellularLocation>
</comment>
<accession>A0ABT9H5S0</accession>
<keyword evidence="9" id="KW-0808">Transferase</keyword>
<dbReference type="InterPro" id="IPR000673">
    <property type="entry name" value="Sig_transdc_resp-reg_Me-estase"/>
</dbReference>
<dbReference type="GO" id="GO:0008984">
    <property type="term" value="F:protein-glutamate methylesterase activity"/>
    <property type="evidence" value="ECO:0007669"/>
    <property type="project" value="UniProtKB-EC"/>
</dbReference>
<evidence type="ECO:0000313" key="10">
    <source>
        <dbReference type="Proteomes" id="UP001235664"/>
    </source>
</evidence>
<keyword evidence="4 6" id="KW-0597">Phosphoprotein</keyword>
<dbReference type="CDD" id="cd16432">
    <property type="entry name" value="CheB_Rec"/>
    <property type="match status" value="1"/>
</dbReference>
<dbReference type="InterPro" id="IPR001789">
    <property type="entry name" value="Sig_transdc_resp-reg_receiver"/>
</dbReference>
<feature type="active site" evidence="4 5">
    <location>
        <position position="185"/>
    </location>
</feature>
<feature type="modified residue" description="4-aspartylphosphate" evidence="4 6">
    <location>
        <position position="78"/>
    </location>
</feature>
<keyword evidence="9" id="KW-0489">Methyltransferase</keyword>
<comment type="PTM">
    <text evidence="4">Phosphorylated by CheA. Phosphorylation of the N-terminal regulatory domain activates the methylesterase activity.</text>
</comment>
<dbReference type="PANTHER" id="PTHR42872">
    <property type="entry name" value="PROTEIN-GLUTAMATE METHYLESTERASE/PROTEIN-GLUTAMINE GLUTAMINASE"/>
    <property type="match status" value="1"/>
</dbReference>
<dbReference type="PROSITE" id="PS50110">
    <property type="entry name" value="RESPONSE_REGULATORY"/>
    <property type="match status" value="1"/>
</dbReference>
<dbReference type="CDD" id="cd17541">
    <property type="entry name" value="REC_CheB-like"/>
    <property type="match status" value="1"/>
</dbReference>
<dbReference type="PANTHER" id="PTHR42872:SF3">
    <property type="entry name" value="PROTEIN-GLUTAMATE METHYLESTERASE_PROTEIN-GLUTAMINE GLUTAMINASE 1"/>
    <property type="match status" value="1"/>
</dbReference>
<dbReference type="InterPro" id="IPR008248">
    <property type="entry name" value="CheB-like"/>
</dbReference>
<gene>
    <name evidence="4 9" type="primary">cheB</name>
    <name evidence="9" type="ORF">Q9K01_02960</name>
</gene>
<keyword evidence="1 4" id="KW-0145">Chemotaxis</keyword>
<dbReference type="InterPro" id="IPR035909">
    <property type="entry name" value="CheB_C"/>
</dbReference>
<keyword evidence="10" id="KW-1185">Reference proteome</keyword>
<evidence type="ECO:0000256" key="1">
    <source>
        <dbReference type="ARBA" id="ARBA00022500"/>
    </source>
</evidence>
<dbReference type="Gene3D" id="3.40.50.2300">
    <property type="match status" value="1"/>
</dbReference>
<comment type="similarity">
    <text evidence="4">Belongs to the CheB family.</text>
</comment>
<dbReference type="SMART" id="SM00448">
    <property type="entry name" value="REC"/>
    <property type="match status" value="1"/>
</dbReference>
<evidence type="ECO:0000313" key="9">
    <source>
        <dbReference type="EMBL" id="MDP4538583.1"/>
    </source>
</evidence>
<dbReference type="EMBL" id="JAVAIL010000001">
    <property type="protein sequence ID" value="MDP4538583.1"/>
    <property type="molecule type" value="Genomic_DNA"/>
</dbReference>
<evidence type="ECO:0000256" key="3">
    <source>
        <dbReference type="ARBA" id="ARBA00048267"/>
    </source>
</evidence>
<dbReference type="SUPFAM" id="SSF52738">
    <property type="entry name" value="Methylesterase CheB, C-terminal domain"/>
    <property type="match status" value="1"/>
</dbReference>
<evidence type="ECO:0000256" key="6">
    <source>
        <dbReference type="PROSITE-ProRule" id="PRU00169"/>
    </source>
</evidence>
<dbReference type="HAMAP" id="MF_00099">
    <property type="entry name" value="CheB_chemtxs"/>
    <property type="match status" value="1"/>
</dbReference>
<dbReference type="InterPro" id="IPR011006">
    <property type="entry name" value="CheY-like_superfamily"/>
</dbReference>
<dbReference type="Pfam" id="PF00072">
    <property type="entry name" value="Response_reg"/>
    <property type="match status" value="1"/>
</dbReference>
<dbReference type="Pfam" id="PF01339">
    <property type="entry name" value="CheB_methylest"/>
    <property type="match status" value="1"/>
</dbReference>